<dbReference type="EMBL" id="CP030759">
    <property type="protein sequence ID" value="AXA37402.1"/>
    <property type="molecule type" value="Genomic_DNA"/>
</dbReference>
<dbReference type="Pfam" id="PF01966">
    <property type="entry name" value="HD"/>
    <property type="match status" value="1"/>
</dbReference>
<dbReference type="SMART" id="SM00471">
    <property type="entry name" value="HDc"/>
    <property type="match status" value="1"/>
</dbReference>
<dbReference type="PANTHER" id="PTHR40517">
    <property type="entry name" value="METAL-DEPENDENT PHOSPHOHYDROLASE, HD SUPERFAMILY-RELATED"/>
    <property type="match status" value="1"/>
</dbReference>
<gene>
    <name evidence="2" type="ORF">BRCON_2660</name>
</gene>
<dbReference type="KEGG" id="schv:BRCON_2660"/>
<dbReference type="AlphaFoldDB" id="A0A2Z4Y9R5"/>
<dbReference type="Proteomes" id="UP000262583">
    <property type="component" value="Chromosome"/>
</dbReference>
<accession>A0A2Z4Y9R5</accession>
<evidence type="ECO:0000313" key="2">
    <source>
        <dbReference type="EMBL" id="AXA37402.1"/>
    </source>
</evidence>
<feature type="domain" description="HD/PDEase" evidence="1">
    <location>
        <begin position="47"/>
        <end position="162"/>
    </location>
</feature>
<protein>
    <recommendedName>
        <fullName evidence="1">HD/PDEase domain-containing protein</fullName>
    </recommendedName>
</protein>
<organism evidence="2 3">
    <name type="scientific">Sumerlaea chitinivorans</name>
    <dbReference type="NCBI Taxonomy" id="2250252"/>
    <lineage>
        <taxon>Bacteria</taxon>
        <taxon>Candidatus Sumerlaeota</taxon>
        <taxon>Candidatus Sumerlaeia</taxon>
        <taxon>Candidatus Sumerlaeales</taxon>
        <taxon>Candidatus Sumerlaeaceae</taxon>
        <taxon>Candidatus Sumerlaea</taxon>
    </lineage>
</organism>
<sequence length="237" mass="26645">MSVEQFITVPSAPTLDPNRVTVEMVRDNPEVRKLIDMADKHLCALGYTDHGFGHVNRVALRAQQVLRELRMPQREVELAGIAAYLHDIGNMIHRRNHAHHSALMSVPLLQKMGMPLEEIAVVTSAIANHDEGDGQPVSNVSAALIIADKSDVLRSRVRNPKLVSFDIHDRVNYAAMSSELVVEREKYLITLKLKVDTVISPLMEYFEIFLTRMKMSREAAKLLNCDYQLVINGVPLS</sequence>
<dbReference type="InterPro" id="IPR039967">
    <property type="entry name" value="MJ1020-like"/>
</dbReference>
<dbReference type="InterPro" id="IPR006674">
    <property type="entry name" value="HD_domain"/>
</dbReference>
<proteinExistence type="predicted"/>
<dbReference type="CDD" id="cd00077">
    <property type="entry name" value="HDc"/>
    <property type="match status" value="1"/>
</dbReference>
<evidence type="ECO:0000313" key="3">
    <source>
        <dbReference type="Proteomes" id="UP000262583"/>
    </source>
</evidence>
<name>A0A2Z4Y9R5_SUMC1</name>
<dbReference type="PANTHER" id="PTHR40517:SF1">
    <property type="entry name" value="METAL-DEPENDENT PHOSPHOHYDROLASE, HD SUPERFAMILY-RELATED"/>
    <property type="match status" value="1"/>
</dbReference>
<dbReference type="SUPFAM" id="SSF109604">
    <property type="entry name" value="HD-domain/PDEase-like"/>
    <property type="match status" value="1"/>
</dbReference>
<dbReference type="Gene3D" id="1.10.3210.10">
    <property type="entry name" value="Hypothetical protein af1432"/>
    <property type="match status" value="1"/>
</dbReference>
<reference evidence="2 3" key="1">
    <citation type="submission" date="2018-05" db="EMBL/GenBank/DDBJ databases">
        <title>A metagenomic window into the 2 km-deep terrestrial subsurface aquifer revealed taxonomically and functionally diverse microbial community comprising novel uncultured bacterial lineages.</title>
        <authorList>
            <person name="Kadnikov V.V."/>
            <person name="Mardanov A.V."/>
            <person name="Beletsky A.V."/>
            <person name="Banks D."/>
            <person name="Pimenov N.V."/>
            <person name="Frank Y.A."/>
            <person name="Karnachuk O.V."/>
            <person name="Ravin N.V."/>
        </authorList>
    </citation>
    <scope>NUCLEOTIDE SEQUENCE [LARGE SCALE GENOMIC DNA]</scope>
    <source>
        <strain evidence="2">BY</strain>
    </source>
</reference>
<dbReference type="InterPro" id="IPR003607">
    <property type="entry name" value="HD/PDEase_dom"/>
</dbReference>
<evidence type="ECO:0000259" key="1">
    <source>
        <dbReference type="SMART" id="SM00471"/>
    </source>
</evidence>